<reference evidence="1 2" key="1">
    <citation type="submission" date="2014-08" db="EMBL/GenBank/DDBJ databases">
        <title>Genome sequences of NCPPB Pectobacterium isolates.</title>
        <authorList>
            <person name="Glover R.H."/>
            <person name="Sapp M."/>
            <person name="Elphinstone J."/>
        </authorList>
    </citation>
    <scope>NUCLEOTIDE SEQUENCE [LARGE SCALE GENOMIC DNA]</scope>
    <source>
        <strain evidence="1 2">NCPPB 2795</strain>
    </source>
</reference>
<sequence>MDLQWNYSGFWNEARRNLIGPVKDVVDEMTSVLEQPIRLTHFTHGIYIVFVGNTSLPCGKKTYPP</sequence>
<evidence type="ECO:0000313" key="2">
    <source>
        <dbReference type="Proteomes" id="UP000032874"/>
    </source>
</evidence>
<organism evidence="1 2">
    <name type="scientific">Pectobacterium betavasculorum</name>
    <dbReference type="NCBI Taxonomy" id="55207"/>
    <lineage>
        <taxon>Bacteria</taxon>
        <taxon>Pseudomonadati</taxon>
        <taxon>Pseudomonadota</taxon>
        <taxon>Gammaproteobacteria</taxon>
        <taxon>Enterobacterales</taxon>
        <taxon>Pectobacteriaceae</taxon>
        <taxon>Pectobacterium</taxon>
    </lineage>
</organism>
<dbReference type="Proteomes" id="UP000032874">
    <property type="component" value="Unassembled WGS sequence"/>
</dbReference>
<dbReference type="STRING" id="55207.KP22_14545"/>
<dbReference type="RefSeq" id="WP_039324880.1">
    <property type="nucleotide sequence ID" value="NZ_JQHM01000006.1"/>
</dbReference>
<protein>
    <submittedName>
        <fullName evidence="1">Uncharacterized protein</fullName>
    </submittedName>
</protein>
<comment type="caution">
    <text evidence="1">The sequence shown here is derived from an EMBL/GenBank/DDBJ whole genome shotgun (WGS) entry which is preliminary data.</text>
</comment>
<evidence type="ECO:0000313" key="1">
    <source>
        <dbReference type="EMBL" id="KFX04064.1"/>
    </source>
</evidence>
<gene>
    <name evidence="1" type="ORF">KP22_14545</name>
</gene>
<name>A0A093RU97_9GAMM</name>
<dbReference type="EMBL" id="JQHM01000006">
    <property type="protein sequence ID" value="KFX04064.1"/>
    <property type="molecule type" value="Genomic_DNA"/>
</dbReference>
<accession>A0A093RU97</accession>
<dbReference type="AlphaFoldDB" id="A0A093RU97"/>
<proteinExistence type="predicted"/>